<keyword evidence="3" id="KW-1185">Reference proteome</keyword>
<dbReference type="RefSeq" id="XP_026296662.1">
    <property type="nucleotide sequence ID" value="XM_026440877.1"/>
</dbReference>
<sequence length="349" mass="39923">MRKYRNTRESSRDSSFCSDSSSIEGTEYTKSVATSVENLSSVMDAANSSETSSTEDSSASNISVRPIALAKAINNTRALLKKKSLVQVINNYIKAGIEEGKRQAKKYLRKALSFGVKSGYLIPTDSEGQVIRVAPTLMDTKRSNAESRKRRRRARRGEDDPLIGSKDRCPTPPWKIKKREDTPKSQENPLQKRGKSSSLKKSPIRRKKIEKRSSRRSRRKMTRRKINLLIDNFCNGKSEENLKSRKRKRSLSRHDVENRRSQRNRRSKSICTKEKNGNSRKNSRSFSDNEDISIINSHEVNERMSIGRLKSISKENASRNSNVPSENPVEEIEEKIESLNEERNENDMI</sequence>
<feature type="region of interest" description="Disordered" evidence="1">
    <location>
        <begin position="1"/>
        <end position="26"/>
    </location>
</feature>
<dbReference type="OrthoDB" id="7635320at2759"/>
<reference evidence="2" key="1">
    <citation type="submission" date="2021-01" db="UniProtKB">
        <authorList>
            <consortium name="EnsemblMetazoa"/>
        </authorList>
    </citation>
    <scope>IDENTIFICATION</scope>
    <source>
        <strain evidence="2">DH4</strain>
    </source>
</reference>
<feature type="region of interest" description="Disordered" evidence="1">
    <location>
        <begin position="133"/>
        <end position="226"/>
    </location>
</feature>
<feature type="region of interest" description="Disordered" evidence="1">
    <location>
        <begin position="312"/>
        <end position="349"/>
    </location>
</feature>
<feature type="region of interest" description="Disordered" evidence="1">
    <location>
        <begin position="240"/>
        <end position="290"/>
    </location>
</feature>
<feature type="compositionally biased region" description="Basic residues" evidence="1">
    <location>
        <begin position="202"/>
        <end position="226"/>
    </location>
</feature>
<evidence type="ECO:0000313" key="4">
    <source>
        <dbReference type="RefSeq" id="XP_026296662.1"/>
    </source>
</evidence>
<feature type="compositionally biased region" description="Basic and acidic residues" evidence="1">
    <location>
        <begin position="1"/>
        <end position="12"/>
    </location>
</feature>
<evidence type="ECO:0000256" key="1">
    <source>
        <dbReference type="SAM" id="MobiDB-lite"/>
    </source>
</evidence>
<evidence type="ECO:0000313" key="3">
    <source>
        <dbReference type="Proteomes" id="UP000005203"/>
    </source>
</evidence>
<dbReference type="Proteomes" id="UP000005203">
    <property type="component" value="Linkage group LG5"/>
</dbReference>
<dbReference type="KEGG" id="ame:724168"/>
<name>A0A7M7MKI5_APIME</name>
<protein>
    <submittedName>
        <fullName evidence="4">Pre-mRNA-splicing factor CWC22 homolog</fullName>
    </submittedName>
</protein>
<reference evidence="4" key="2">
    <citation type="submission" date="2025-04" db="UniProtKB">
        <authorList>
            <consortium name="RefSeq"/>
        </authorList>
    </citation>
    <scope>IDENTIFICATION</scope>
    <source>
        <strain evidence="4">DH4</strain>
        <tissue evidence="4">Whole body</tissue>
    </source>
</reference>
<proteinExistence type="predicted"/>
<dbReference type="GeneID" id="724168"/>
<gene>
    <name evidence="4" type="primary">LOC724168</name>
</gene>
<accession>A0A7M7MKI5</accession>
<accession>A0A8B8GY73</accession>
<dbReference type="EnsemblMetazoa" id="XM_026440877">
    <property type="protein sequence ID" value="XP_026296662"/>
    <property type="gene ID" value="LOC724168"/>
</dbReference>
<organism evidence="2">
    <name type="scientific">Apis mellifera</name>
    <name type="common">Honeybee</name>
    <dbReference type="NCBI Taxonomy" id="7460"/>
    <lineage>
        <taxon>Eukaryota</taxon>
        <taxon>Metazoa</taxon>
        <taxon>Ecdysozoa</taxon>
        <taxon>Arthropoda</taxon>
        <taxon>Hexapoda</taxon>
        <taxon>Insecta</taxon>
        <taxon>Pterygota</taxon>
        <taxon>Neoptera</taxon>
        <taxon>Endopterygota</taxon>
        <taxon>Hymenoptera</taxon>
        <taxon>Apocrita</taxon>
        <taxon>Aculeata</taxon>
        <taxon>Apoidea</taxon>
        <taxon>Anthophila</taxon>
        <taxon>Apidae</taxon>
        <taxon>Apis</taxon>
    </lineage>
</organism>
<dbReference type="AlphaFoldDB" id="A0A7M7MKI5"/>
<feature type="compositionally biased region" description="Low complexity" evidence="1">
    <location>
        <begin position="13"/>
        <end position="22"/>
    </location>
</feature>
<evidence type="ECO:0000313" key="2">
    <source>
        <dbReference type="EnsemblMetazoa" id="XP_026296662"/>
    </source>
</evidence>
<feature type="compositionally biased region" description="Basic and acidic residues" evidence="1">
    <location>
        <begin position="335"/>
        <end position="349"/>
    </location>
</feature>
<dbReference type="OMA" id="YRNTRES"/>